<evidence type="ECO:0000259" key="3">
    <source>
        <dbReference type="Pfam" id="PF13952"/>
    </source>
</evidence>
<evidence type="ECO:0008006" key="8">
    <source>
        <dbReference type="Google" id="ProtNLM"/>
    </source>
</evidence>
<dbReference type="Pfam" id="PF13952">
    <property type="entry name" value="DUF4216"/>
    <property type="match status" value="1"/>
</dbReference>
<keyword evidence="7" id="KW-1185">Reference proteome</keyword>
<feature type="domain" description="DUF4216" evidence="3">
    <location>
        <begin position="1002"/>
        <end position="1078"/>
    </location>
</feature>
<feature type="compositionally biased region" description="Basic and acidic residues" evidence="2">
    <location>
        <begin position="1139"/>
        <end position="1152"/>
    </location>
</feature>
<dbReference type="EMBL" id="NBSK02000001">
    <property type="protein sequence ID" value="KAJ0227074.1"/>
    <property type="molecule type" value="Genomic_DNA"/>
</dbReference>
<accession>A0A9R1XXE3</accession>
<dbReference type="PANTHER" id="PTHR48258">
    <property type="entry name" value="DUF4218 DOMAIN-CONTAINING PROTEIN-RELATED"/>
    <property type="match status" value="1"/>
</dbReference>
<feature type="compositionally biased region" description="Basic and acidic residues" evidence="2">
    <location>
        <begin position="1112"/>
        <end position="1121"/>
    </location>
</feature>
<dbReference type="InterPro" id="IPR004242">
    <property type="entry name" value="Transposase_21"/>
</dbReference>
<comment type="caution">
    <text evidence="6">The sequence shown here is derived from an EMBL/GenBank/DDBJ whole genome shotgun (WGS) entry which is preliminary data.</text>
</comment>
<dbReference type="InterPro" id="IPR025452">
    <property type="entry name" value="DUF4218"/>
</dbReference>
<feature type="region of interest" description="Disordered" evidence="2">
    <location>
        <begin position="1112"/>
        <end position="1269"/>
    </location>
</feature>
<dbReference type="InterPro" id="IPR029480">
    <property type="entry name" value="Transpos_assoc"/>
</dbReference>
<evidence type="ECO:0000313" key="6">
    <source>
        <dbReference type="EMBL" id="KAJ0227074.1"/>
    </source>
</evidence>
<dbReference type="Pfam" id="PF13963">
    <property type="entry name" value="Transpos_assoc"/>
    <property type="match status" value="1"/>
</dbReference>
<protein>
    <recommendedName>
        <fullName evidence="8">Transposase-associated domain-containing protein</fullName>
    </recommendedName>
</protein>
<feature type="domain" description="Transposase-associated" evidence="5">
    <location>
        <begin position="17"/>
        <end position="104"/>
    </location>
</feature>
<sequence>MIRFPDLLSDRKMSSNREWMYTLRAKNGIFNPVFRQHVNYFLDFAYTNATNIKRKIIKGLEVFQIRCPCSKCKNRFFKERELVEFDIYKSGFMDNYFVWYAHGESLPTHDVGQCSNPVSSQRVRQRIDSEMAQDINDDLGEYTRYEQMVMESMHHNIDTYYQQGPQDPNQSAEKFYTMLRLANEPLWDGSEKASTLCTTTRLLNWKSECNVSDSTFNKLLPIFKDSIPGGEKVPTNFYETKKMLKPLELPSERIHVCINHCMIFNGKNSDMERCRVCHESRYNDRGAPNLVMTYMPIGPRLQRLFYSKKTAQHMTWHADHRRQPGKMIHPSEGQAWNHFDSIFPDFARETRNVRLGLCTDGFSPNNSNTTPYSCWPVFITVYNLPPWLALKEQYIQIPVLILGPNNPGQNLDVFLQPLIDELKMLFKDGIETYDAYRRSNFQMKAVLLWTISDFPAYGMLSGWSTHGKLACPYCSAEAGAFQLHFGGKPCWFDCHRQFLPVGHKFLKDKINFRKNRTVKRATLSNPTGEEIWQTIQHFPTVYEGTPFNTTYKKPDGFGVKHNWVKRSIFWELPYWCKLLIRHNFDVMHIEKNFFENLFHTSMGTSKSKDNIKARQDIEVLCDRPLLNPYYDTNGKMTKDRGNYTLERSNVKKVCAWLKKLKFPDGYASNIGNCVNIKDYSFYGFKSHDCHVFMQRLLPLAIRGFVPKEIYEAITELCTFFRVLCSKTLHLDDLNNMKHTIVQTICKLEQIFPPGFFDSMEHLVIHLADEAILGGPVQYRWMYQYERKLGLIKRRIRNKARVEGSIVREHLMNEISTYCSLYFSQTIETRHNREPRNFAPQHPSSSIGDSQISVFVFPSRRLYEKGGKKRLLTPQELDKAHTYILLNCEEVTPYVIAFDEVAPQMYPDEPISCLRDKYFAKWFKNRVMIDSHEGNRNGKRLEILSRKPSRNAKSHNGYFVNGYKFHTQEYGKGRVTNNYGVCVRGETYNAEESDYYDLVDEILELEYRGNGPSTVVMFKCLWFDNNRGVVVNTNKLVDVKHKSRLQTDDPFILASQAEQVFYTPYPCVNNETKDIWAVVKTKPRGVYEGIEPEAKVADDENIEADGLFQIDERFELPNDDTHIMSGSRGRQPRSHHSAARGRDSTGSRRHDSARGGGDSTGGRIHDSAHGHDSTGSRPQDSSPNDRQRQGCTRFTPLSAHDAENLGRGYAGSTSDVGISDQMDDTQRIIKRRRVHEAHNSGIDPDNDSEEDDDDTQRDSNVADTPHRYGDTRPYLEKFGKKFASYQVHHQIRLIFDQFLDGAWPTFTKLPPTVFQQMFRAFGKYYRWDSVNDGMIESGFRSVVQDRYSDIMSEYRHESANRARAAGHNIPNTNNDFAIMRDFEPISFNEDVWKDLCKYWDTDAWRKKSVAGRANRMSGDDTGTVSRHTGGSRGYDQYRLELQKELKRIPTFLELFLITHLTAEAKKKFKAKDYDTIQELEFCTPTARAICERYTSAMVEKYGEDLTQHPEGDVDLWVQAQEGRGKCRRIYGVGSSDLHFVVTGTSSNGNKPTSSEYQQSQQRVQELEEAHAELARQNGEMAKRQAQMEKQMAEMVDCIVPRKFLGTSVMNKCHKKLSRKFPKRFHRKKFPRRSLKNNPWKFVRNKLPWKFVGNKHPWKFLENKFPRKFIGNKLPRKSVGNNLP</sequence>
<organism evidence="6 7">
    <name type="scientific">Lactuca sativa</name>
    <name type="common">Garden lettuce</name>
    <dbReference type="NCBI Taxonomy" id="4236"/>
    <lineage>
        <taxon>Eukaryota</taxon>
        <taxon>Viridiplantae</taxon>
        <taxon>Streptophyta</taxon>
        <taxon>Embryophyta</taxon>
        <taxon>Tracheophyta</taxon>
        <taxon>Spermatophyta</taxon>
        <taxon>Magnoliopsida</taxon>
        <taxon>eudicotyledons</taxon>
        <taxon>Gunneridae</taxon>
        <taxon>Pentapetalae</taxon>
        <taxon>asterids</taxon>
        <taxon>campanulids</taxon>
        <taxon>Asterales</taxon>
        <taxon>Asteraceae</taxon>
        <taxon>Cichorioideae</taxon>
        <taxon>Cichorieae</taxon>
        <taxon>Lactucinae</taxon>
        <taxon>Lactuca</taxon>
    </lineage>
</organism>
<evidence type="ECO:0000259" key="5">
    <source>
        <dbReference type="Pfam" id="PF13963"/>
    </source>
</evidence>
<feature type="compositionally biased region" description="Basic and acidic residues" evidence="2">
    <location>
        <begin position="1162"/>
        <end position="1173"/>
    </location>
</feature>
<dbReference type="Proteomes" id="UP000235145">
    <property type="component" value="Unassembled WGS sequence"/>
</dbReference>
<evidence type="ECO:0000259" key="4">
    <source>
        <dbReference type="Pfam" id="PF13960"/>
    </source>
</evidence>
<feature type="coiled-coil region" evidence="1">
    <location>
        <begin position="1555"/>
        <end position="1585"/>
    </location>
</feature>
<dbReference type="Pfam" id="PF13960">
    <property type="entry name" value="DUF4218"/>
    <property type="match status" value="1"/>
</dbReference>
<dbReference type="InterPro" id="IPR025312">
    <property type="entry name" value="DUF4216"/>
</dbReference>
<keyword evidence="1" id="KW-0175">Coiled coil</keyword>
<reference evidence="6 7" key="1">
    <citation type="journal article" date="2017" name="Nat. Commun.">
        <title>Genome assembly with in vitro proximity ligation data and whole-genome triplication in lettuce.</title>
        <authorList>
            <person name="Reyes-Chin-Wo S."/>
            <person name="Wang Z."/>
            <person name="Yang X."/>
            <person name="Kozik A."/>
            <person name="Arikit S."/>
            <person name="Song C."/>
            <person name="Xia L."/>
            <person name="Froenicke L."/>
            <person name="Lavelle D.O."/>
            <person name="Truco M.J."/>
            <person name="Xia R."/>
            <person name="Zhu S."/>
            <person name="Xu C."/>
            <person name="Xu H."/>
            <person name="Xu X."/>
            <person name="Cox K."/>
            <person name="Korf I."/>
            <person name="Meyers B.C."/>
            <person name="Michelmore R.W."/>
        </authorList>
    </citation>
    <scope>NUCLEOTIDE SEQUENCE [LARGE SCALE GENOMIC DNA]</scope>
    <source>
        <strain evidence="7">cv. Salinas</strain>
        <tissue evidence="6">Seedlings</tissue>
    </source>
</reference>
<dbReference type="InterPro" id="IPR004252">
    <property type="entry name" value="Probable_transposase_24"/>
</dbReference>
<dbReference type="PANTHER" id="PTHR48258:SF4">
    <property type="entry name" value="DUF4216 DOMAIN-CONTAINING PROTEIN"/>
    <property type="match status" value="1"/>
</dbReference>
<evidence type="ECO:0000313" key="7">
    <source>
        <dbReference type="Proteomes" id="UP000235145"/>
    </source>
</evidence>
<name>A0A9R1XXE3_LACSA</name>
<evidence type="ECO:0000256" key="1">
    <source>
        <dbReference type="SAM" id="Coils"/>
    </source>
</evidence>
<dbReference type="Pfam" id="PF02992">
    <property type="entry name" value="Transposase_21"/>
    <property type="match status" value="1"/>
</dbReference>
<feature type="compositionally biased region" description="Acidic residues" evidence="2">
    <location>
        <begin position="1243"/>
        <end position="1254"/>
    </location>
</feature>
<feature type="compositionally biased region" description="Basic residues" evidence="2">
    <location>
        <begin position="1129"/>
        <end position="1138"/>
    </location>
</feature>
<proteinExistence type="predicted"/>
<feature type="domain" description="DUF4218" evidence="4">
    <location>
        <begin position="723"/>
        <end position="836"/>
    </location>
</feature>
<evidence type="ECO:0000256" key="2">
    <source>
        <dbReference type="SAM" id="MobiDB-lite"/>
    </source>
</evidence>
<gene>
    <name evidence="6" type="ORF">LSAT_V11C100014190</name>
</gene>
<dbReference type="Pfam" id="PF03004">
    <property type="entry name" value="Transposase_24"/>
    <property type="match status" value="1"/>
</dbReference>